<dbReference type="AlphaFoldDB" id="A0A9P8PWY2"/>
<dbReference type="Pfam" id="PF00995">
    <property type="entry name" value="Sec1"/>
    <property type="match status" value="1"/>
</dbReference>
<dbReference type="GO" id="GO:0016192">
    <property type="term" value="P:vesicle-mediated transport"/>
    <property type="evidence" value="ECO:0007669"/>
    <property type="project" value="InterPro"/>
</dbReference>
<comment type="caution">
    <text evidence="2">The sequence shown here is derived from an EMBL/GenBank/DDBJ whole genome shotgun (WGS) entry which is preliminary data.</text>
</comment>
<dbReference type="EMBL" id="JAEUBF010000206">
    <property type="protein sequence ID" value="KAH3679871.1"/>
    <property type="molecule type" value="Genomic_DNA"/>
</dbReference>
<dbReference type="InterPro" id="IPR001619">
    <property type="entry name" value="Sec1-like"/>
</dbReference>
<evidence type="ECO:0000313" key="3">
    <source>
        <dbReference type="Proteomes" id="UP000769528"/>
    </source>
</evidence>
<gene>
    <name evidence="2" type="ORF">WICMUC_000614</name>
</gene>
<dbReference type="OrthoDB" id="10266265at2759"/>
<name>A0A9P8PWY2_9ASCO</name>
<proteinExistence type="inferred from homology"/>
<dbReference type="PANTHER" id="PTHR11679">
    <property type="entry name" value="VESICLE PROTEIN SORTING-ASSOCIATED"/>
    <property type="match status" value="1"/>
</dbReference>
<dbReference type="InterPro" id="IPR036045">
    <property type="entry name" value="Sec1-like_sf"/>
</dbReference>
<reference evidence="2" key="2">
    <citation type="submission" date="2021-01" db="EMBL/GenBank/DDBJ databases">
        <authorList>
            <person name="Schikora-Tamarit M.A."/>
        </authorList>
    </citation>
    <scope>NUCLEOTIDE SEQUENCE</scope>
    <source>
        <strain evidence="2">CBS6341</strain>
    </source>
</reference>
<dbReference type="Gene3D" id="1.25.40.60">
    <property type="match status" value="1"/>
</dbReference>
<keyword evidence="3" id="KW-1185">Reference proteome</keyword>
<comment type="similarity">
    <text evidence="1">Belongs to the STXBP/unc-18/SEC1 family.</text>
</comment>
<evidence type="ECO:0000313" key="2">
    <source>
        <dbReference type="EMBL" id="KAH3679871.1"/>
    </source>
</evidence>
<dbReference type="InterPro" id="IPR043127">
    <property type="entry name" value="Sec-1-like_dom3a"/>
</dbReference>
<dbReference type="Gene3D" id="3.90.830.10">
    <property type="entry name" value="Syntaxin Binding Protein 1, Chain A, domain 2"/>
    <property type="match status" value="1"/>
</dbReference>
<dbReference type="Gene3D" id="3.40.50.1910">
    <property type="match status" value="1"/>
</dbReference>
<dbReference type="Proteomes" id="UP000769528">
    <property type="component" value="Unassembled WGS sequence"/>
</dbReference>
<dbReference type="Gene3D" id="3.40.50.2060">
    <property type="match status" value="1"/>
</dbReference>
<dbReference type="InterPro" id="IPR027482">
    <property type="entry name" value="Sec1-like_dom2"/>
</dbReference>
<evidence type="ECO:0000256" key="1">
    <source>
        <dbReference type="ARBA" id="ARBA00009884"/>
    </source>
</evidence>
<evidence type="ECO:0008006" key="4">
    <source>
        <dbReference type="Google" id="ProtNLM"/>
    </source>
</evidence>
<dbReference type="SUPFAM" id="SSF56815">
    <property type="entry name" value="Sec1/munc18-like (SM) proteins"/>
    <property type="match status" value="1"/>
</dbReference>
<dbReference type="PIRSF" id="PIRSF005715">
    <property type="entry name" value="VPS45_Sec1"/>
    <property type="match status" value="1"/>
</dbReference>
<protein>
    <recommendedName>
        <fullName evidence="4">Vacuolar protein sorting-associated protein 45</fullName>
    </recommendedName>
</protein>
<sequence length="614" mass="70630">MNLFQVSDYYINHLVNEKEGKSKKDRIGSYNIAPSSVVPGSRIKVLLLDEGTTSIISLNSTQSELLEHDIYLITRIDNPNRDKMRHLTAICYLNATEDSINYLLDELRNPKYATYEIYFNNIVSKVQLERLAESDDMEVVTKVQEIFQDYLTINKELFSFNLKAPRHRIYGDHLNSWTGHSLNRVTQGLTSLLLSLKVKPIIRHEANSRMAAKLSQDLVHNIEKTNSSLFDFKTQDTPPLLLILDRKNDPITPLLIPWTFQSMVHELLGIENNTVDLSNTPSISKELEKIVLSSKQDKFYEESMYLNFGDLSDKIKDYVFQYKSKTNSKKKIESIEDMKQFIEEFPEFKKLSGNVSKHMTLASELNRQIDLLRLWEVSEVEQNLSSHDQHNLDLQEIEKLLLDQNEDPSKPKTPVANDLKLKLVILYALRYEKNPNNQIPRLKSILQNQGISLQGIAMVDYFLQWSGINQRLDEEESIFDKATSNLMSGLKTNHNTDNIFMQHVPRLEGIISKAVRGKLSERDYPILSPYANNEYYNVNLFTEKAQDIIVFFVGGTTYEEARIIENLNKANSHVRIILGGTAIHNTKSFLTEIEDAGSRWPKSTATGRLHARVQ</sequence>
<dbReference type="InterPro" id="IPR043154">
    <property type="entry name" value="Sec-1-like_dom1"/>
</dbReference>
<reference evidence="2" key="1">
    <citation type="journal article" date="2021" name="Open Biol.">
        <title>Shared evolutionary footprints suggest mitochondrial oxidative damage underlies multiple complex I losses in fungi.</title>
        <authorList>
            <person name="Schikora-Tamarit M.A."/>
            <person name="Marcet-Houben M."/>
            <person name="Nosek J."/>
            <person name="Gabaldon T."/>
        </authorList>
    </citation>
    <scope>NUCLEOTIDE SEQUENCE</scope>
    <source>
        <strain evidence="2">CBS6341</strain>
    </source>
</reference>
<accession>A0A9P8PWY2</accession>
<organism evidence="2 3">
    <name type="scientific">Wickerhamomyces mucosus</name>
    <dbReference type="NCBI Taxonomy" id="1378264"/>
    <lineage>
        <taxon>Eukaryota</taxon>
        <taxon>Fungi</taxon>
        <taxon>Dikarya</taxon>
        <taxon>Ascomycota</taxon>
        <taxon>Saccharomycotina</taxon>
        <taxon>Saccharomycetes</taxon>
        <taxon>Phaffomycetales</taxon>
        <taxon>Wickerhamomycetaceae</taxon>
        <taxon>Wickerhamomyces</taxon>
    </lineage>
</organism>